<accession>A0A673W3M5</accession>
<protein>
    <recommendedName>
        <fullName evidence="1">Interferon-induced very large GTPase 1 domain-containing protein</fullName>
    </recommendedName>
</protein>
<reference evidence="2" key="1">
    <citation type="submission" date="2025-08" db="UniProtKB">
        <authorList>
            <consortium name="Ensembl"/>
        </authorList>
    </citation>
    <scope>IDENTIFICATION</scope>
</reference>
<dbReference type="Pfam" id="PF25974">
    <property type="entry name" value="URGCP_9th"/>
    <property type="match status" value="1"/>
</dbReference>
<dbReference type="InterPro" id="IPR058641">
    <property type="entry name" value="GVIN1_dom"/>
</dbReference>
<dbReference type="Proteomes" id="UP000472277">
    <property type="component" value="Chromosome 11"/>
</dbReference>
<dbReference type="Ensembl" id="ENSSTUT00000003381.1">
    <property type="protein sequence ID" value="ENSSTUP00000003177.1"/>
    <property type="gene ID" value="ENSSTUG00000001599.1"/>
</dbReference>
<keyword evidence="3" id="KW-1185">Reference proteome</keyword>
<proteinExistence type="predicted"/>
<dbReference type="InterPro" id="IPR052986">
    <property type="entry name" value="VLIG_GTPase"/>
</dbReference>
<organism evidence="2 3">
    <name type="scientific">Salmo trutta</name>
    <name type="common">Brown trout</name>
    <dbReference type="NCBI Taxonomy" id="8032"/>
    <lineage>
        <taxon>Eukaryota</taxon>
        <taxon>Metazoa</taxon>
        <taxon>Chordata</taxon>
        <taxon>Craniata</taxon>
        <taxon>Vertebrata</taxon>
        <taxon>Euteleostomi</taxon>
        <taxon>Actinopterygii</taxon>
        <taxon>Neopterygii</taxon>
        <taxon>Teleostei</taxon>
        <taxon>Protacanthopterygii</taxon>
        <taxon>Salmoniformes</taxon>
        <taxon>Salmonidae</taxon>
        <taxon>Salmoninae</taxon>
        <taxon>Salmo</taxon>
    </lineage>
</organism>
<name>A0A673W3M5_SALTR</name>
<feature type="domain" description="Interferon-induced very large GTPase 1" evidence="1">
    <location>
        <begin position="10"/>
        <end position="86"/>
    </location>
</feature>
<dbReference type="AlphaFoldDB" id="A0A673W3M5"/>
<reference evidence="2" key="2">
    <citation type="submission" date="2025-09" db="UniProtKB">
        <authorList>
            <consortium name="Ensembl"/>
        </authorList>
    </citation>
    <scope>IDENTIFICATION</scope>
</reference>
<evidence type="ECO:0000313" key="2">
    <source>
        <dbReference type="Ensembl" id="ENSSTUP00000003177.1"/>
    </source>
</evidence>
<dbReference type="PANTHER" id="PTHR14819:SF9">
    <property type="entry name" value="UP-REGULATOR OF CELL PROLIFERATION-LIKE"/>
    <property type="match status" value="1"/>
</dbReference>
<dbReference type="GeneTree" id="ENSGT00940000154390"/>
<sequence>MTDQHPQRFIRDVLQNLMREASEKLAEGEKEIQDNLVKYFEKQDGHVNLVEKYKEDFVSSAKTLRRETENTVKNKLQEAVEIKEGMTELDNIKSSQASTMEKKILTLLQNFKASEECEVSLKQHICGRAAREFQKMHNELIEVNDPRKYLEQSKNKYLTEFRDLFLQQTSA</sequence>
<dbReference type="PANTHER" id="PTHR14819">
    <property type="entry name" value="GTP-BINDING"/>
    <property type="match status" value="1"/>
</dbReference>
<evidence type="ECO:0000259" key="1">
    <source>
        <dbReference type="Pfam" id="PF25974"/>
    </source>
</evidence>
<dbReference type="InParanoid" id="A0A673W3M5"/>
<evidence type="ECO:0000313" key="3">
    <source>
        <dbReference type="Proteomes" id="UP000472277"/>
    </source>
</evidence>